<dbReference type="InterPro" id="IPR001638">
    <property type="entry name" value="Solute-binding_3/MltF_N"/>
</dbReference>
<organism evidence="7 9">
    <name type="scientific">Testudinibacter aquarius</name>
    <dbReference type="NCBI Taxonomy" id="1524974"/>
    <lineage>
        <taxon>Bacteria</taxon>
        <taxon>Pseudomonadati</taxon>
        <taxon>Pseudomonadota</taxon>
        <taxon>Gammaproteobacteria</taxon>
        <taxon>Pasteurellales</taxon>
        <taxon>Pasteurellaceae</taxon>
        <taxon>Testudinibacter</taxon>
    </lineage>
</organism>
<feature type="chain" id="PRO_5020511777" evidence="5">
    <location>
        <begin position="23"/>
        <end position="272"/>
    </location>
</feature>
<dbReference type="EMBL" id="VDGV01000111">
    <property type="protein sequence ID" value="TNG88736.1"/>
    <property type="molecule type" value="Genomic_DNA"/>
</dbReference>
<dbReference type="SMART" id="SM00062">
    <property type="entry name" value="PBPb"/>
    <property type="match status" value="1"/>
</dbReference>
<keyword evidence="3 5" id="KW-0732">Signal</keyword>
<reference evidence="8 10" key="2">
    <citation type="submission" date="2019-05" db="EMBL/GenBank/DDBJ databases">
        <title>Pasteurellaceae isolates from reptiles.</title>
        <authorList>
            <person name="Bojesen A.M."/>
            <person name="Lund E."/>
        </authorList>
    </citation>
    <scope>NUCLEOTIDE SEQUENCE [LARGE SCALE GENOMIC DNA]</scope>
    <source>
        <strain evidence="8 10">ELNT2x</strain>
    </source>
</reference>
<proteinExistence type="inferred from homology"/>
<dbReference type="Gene3D" id="3.40.190.10">
    <property type="entry name" value="Periplasmic binding protein-like II"/>
    <property type="match status" value="2"/>
</dbReference>
<comment type="caution">
    <text evidence="7">The sequence shown here is derived from an EMBL/GenBank/DDBJ whole genome shotgun (WGS) entry which is preliminary data.</text>
</comment>
<dbReference type="EMBL" id="SMCP01000003">
    <property type="protein sequence ID" value="TCV88902.1"/>
    <property type="molecule type" value="Genomic_DNA"/>
</dbReference>
<evidence type="ECO:0000313" key="8">
    <source>
        <dbReference type="EMBL" id="TNG88736.1"/>
    </source>
</evidence>
<dbReference type="AlphaFoldDB" id="A0A4R3YAV8"/>
<name>A0A4R3YAV8_9PAST</name>
<sequence>MKLSKKWFAMIAMAVAVLGLSACDQGKSTAAKTEAKEATLAETLASSKILRVGTEGTYPPFTFHDKDGNLTGFDVEVTREVAKRLGLEVQFFETQWDAMFAGLNAKRFDIIANQVDLSNPERQQKYLLSEPYNFERSVVVTPVETPNLTALDEVKGKKSAQSINSSYYVLAKENGAEILPVEGMAQALELVKQKRADLTLNGQLAILDYLKQQPNSGLKIAYRDDNKIGSGFVFLKGNDEVVAEFNRTLNDMRGDGSLKALSVQWFGDDVTE</sequence>
<evidence type="ECO:0000256" key="1">
    <source>
        <dbReference type="ARBA" id="ARBA00004196"/>
    </source>
</evidence>
<comment type="similarity">
    <text evidence="2 4">Belongs to the bacterial solute-binding protein 3 family.</text>
</comment>
<evidence type="ECO:0000256" key="4">
    <source>
        <dbReference type="RuleBase" id="RU003744"/>
    </source>
</evidence>
<gene>
    <name evidence="7" type="ORF">EDC16_103261</name>
    <name evidence="8" type="ORF">FHQ21_10985</name>
</gene>
<dbReference type="InterPro" id="IPR018313">
    <property type="entry name" value="SBP_3_CS"/>
</dbReference>
<dbReference type="PROSITE" id="PS51257">
    <property type="entry name" value="PROKAR_LIPOPROTEIN"/>
    <property type="match status" value="1"/>
</dbReference>
<dbReference type="Proteomes" id="UP000294619">
    <property type="component" value="Unassembled WGS sequence"/>
</dbReference>
<keyword evidence="10" id="KW-1185">Reference proteome</keyword>
<evidence type="ECO:0000256" key="2">
    <source>
        <dbReference type="ARBA" id="ARBA00010333"/>
    </source>
</evidence>
<accession>A0A4R3YAV8</accession>
<evidence type="ECO:0000313" key="10">
    <source>
        <dbReference type="Proteomes" id="UP000305526"/>
    </source>
</evidence>
<dbReference type="Pfam" id="PF00497">
    <property type="entry name" value="SBP_bac_3"/>
    <property type="match status" value="1"/>
</dbReference>
<evidence type="ECO:0000259" key="6">
    <source>
        <dbReference type="SMART" id="SM00062"/>
    </source>
</evidence>
<dbReference type="PANTHER" id="PTHR35936:SF35">
    <property type="entry name" value="L-CYSTINE-BINDING PROTEIN TCYJ"/>
    <property type="match status" value="1"/>
</dbReference>
<dbReference type="GO" id="GO:0030313">
    <property type="term" value="C:cell envelope"/>
    <property type="evidence" value="ECO:0007669"/>
    <property type="project" value="UniProtKB-SubCell"/>
</dbReference>
<evidence type="ECO:0000256" key="3">
    <source>
        <dbReference type="ARBA" id="ARBA00022729"/>
    </source>
</evidence>
<comment type="subcellular location">
    <subcellularLocation>
        <location evidence="1">Cell envelope</location>
    </subcellularLocation>
</comment>
<evidence type="ECO:0000313" key="7">
    <source>
        <dbReference type="EMBL" id="TCV88902.1"/>
    </source>
</evidence>
<evidence type="ECO:0000256" key="5">
    <source>
        <dbReference type="SAM" id="SignalP"/>
    </source>
</evidence>
<dbReference type="SUPFAM" id="SSF53850">
    <property type="entry name" value="Periplasmic binding protein-like II"/>
    <property type="match status" value="1"/>
</dbReference>
<evidence type="ECO:0000313" key="9">
    <source>
        <dbReference type="Proteomes" id="UP000294619"/>
    </source>
</evidence>
<reference evidence="7 9" key="1">
    <citation type="submission" date="2019-03" db="EMBL/GenBank/DDBJ databases">
        <title>Genomic Encyclopedia of Type Strains, Phase IV (KMG-IV): sequencing the most valuable type-strain genomes for metagenomic binning, comparative biology and taxonomic classification.</title>
        <authorList>
            <person name="Goeker M."/>
        </authorList>
    </citation>
    <scope>NUCLEOTIDE SEQUENCE [LARGE SCALE GENOMIC DNA]</scope>
    <source>
        <strain evidence="7 9">DSM 28140</strain>
    </source>
</reference>
<dbReference type="PROSITE" id="PS01039">
    <property type="entry name" value="SBP_BACTERIAL_3"/>
    <property type="match status" value="1"/>
</dbReference>
<feature type="domain" description="Solute-binding protein family 3/N-terminal" evidence="6">
    <location>
        <begin position="49"/>
        <end position="269"/>
    </location>
</feature>
<feature type="signal peptide" evidence="5">
    <location>
        <begin position="1"/>
        <end position="22"/>
    </location>
</feature>
<dbReference type="Proteomes" id="UP000305526">
    <property type="component" value="Unassembled WGS sequence"/>
</dbReference>
<protein>
    <submittedName>
        <fullName evidence="7">Cystine transport system substrate-binding protein</fullName>
    </submittedName>
    <submittedName>
        <fullName evidence="8">Transporter substrate-binding domain-containing protein</fullName>
    </submittedName>
</protein>
<dbReference type="PANTHER" id="PTHR35936">
    <property type="entry name" value="MEMBRANE-BOUND LYTIC MUREIN TRANSGLYCOSYLASE F"/>
    <property type="match status" value="1"/>
</dbReference>